<reference evidence="2 3" key="1">
    <citation type="journal article" date="2021" name="Sci. Rep.">
        <title>The genome of the diatom Chaetoceros tenuissimus carries an ancient integrated fragment of an extant virus.</title>
        <authorList>
            <person name="Hongo Y."/>
            <person name="Kimura K."/>
            <person name="Takaki Y."/>
            <person name="Yoshida Y."/>
            <person name="Baba S."/>
            <person name="Kobayashi G."/>
            <person name="Nagasaki K."/>
            <person name="Hano T."/>
            <person name="Tomaru Y."/>
        </authorList>
    </citation>
    <scope>NUCLEOTIDE SEQUENCE [LARGE SCALE GENOMIC DNA]</scope>
    <source>
        <strain evidence="2 3">NIES-3715</strain>
    </source>
</reference>
<dbReference type="Proteomes" id="UP001054902">
    <property type="component" value="Unassembled WGS sequence"/>
</dbReference>
<protein>
    <submittedName>
        <fullName evidence="2">Uncharacterized protein</fullName>
    </submittedName>
</protein>
<evidence type="ECO:0000256" key="1">
    <source>
        <dbReference type="SAM" id="MobiDB-lite"/>
    </source>
</evidence>
<organism evidence="2 3">
    <name type="scientific">Chaetoceros tenuissimus</name>
    <dbReference type="NCBI Taxonomy" id="426638"/>
    <lineage>
        <taxon>Eukaryota</taxon>
        <taxon>Sar</taxon>
        <taxon>Stramenopiles</taxon>
        <taxon>Ochrophyta</taxon>
        <taxon>Bacillariophyta</taxon>
        <taxon>Coscinodiscophyceae</taxon>
        <taxon>Chaetocerotophycidae</taxon>
        <taxon>Chaetocerotales</taxon>
        <taxon>Chaetocerotaceae</taxon>
        <taxon>Chaetoceros</taxon>
    </lineage>
</organism>
<sequence length="381" mass="43923">MSDFRSLLASFQAATGTENVTSSTSRNNDRIPSLKESISNLWRKTQIQQSFNVSKKSTTHKDTPIHVGICAVIVSTLSHEEIWKSYLDQQNEEKSSDRQYSASMYVHAKTPSAIPNNSWLKSKLIPISHNPSWNDIKVVQAMLSLIEHALKDKRTTHIMFVTESCIPITSLHELCNRLQHGKSYVNAYNRDSNRCTRFDEHACFQIENVPNDVIYKNIPGWCMLSANHAKQVLDIPKQLQNRDLFPLFKNVWAPEEVYFPTAMALVGVLQSTDVVKCNLMWAKWDERSRGSQRAHPILYDGQFSKRLVDDARQEGCYFMRKFKRSIYVNLWNQITCTDTKEDNEKKQKNETSDENRKRSRNEEDVKNGNNGGKESKISKIK</sequence>
<evidence type="ECO:0000313" key="3">
    <source>
        <dbReference type="Proteomes" id="UP001054902"/>
    </source>
</evidence>
<accession>A0AAD3HAE8</accession>
<proteinExistence type="predicted"/>
<comment type="caution">
    <text evidence="2">The sequence shown here is derived from an EMBL/GenBank/DDBJ whole genome shotgun (WGS) entry which is preliminary data.</text>
</comment>
<dbReference type="AlphaFoldDB" id="A0AAD3HAE8"/>
<keyword evidence="3" id="KW-1185">Reference proteome</keyword>
<dbReference type="GO" id="GO:0016757">
    <property type="term" value="F:glycosyltransferase activity"/>
    <property type="evidence" value="ECO:0007669"/>
    <property type="project" value="InterPro"/>
</dbReference>
<dbReference type="PANTHER" id="PTHR31042:SF150">
    <property type="entry name" value="OS06G0661900 PROTEIN"/>
    <property type="match status" value="1"/>
</dbReference>
<feature type="compositionally biased region" description="Basic and acidic residues" evidence="1">
    <location>
        <begin position="339"/>
        <end position="366"/>
    </location>
</feature>
<feature type="region of interest" description="Disordered" evidence="1">
    <location>
        <begin position="339"/>
        <end position="381"/>
    </location>
</feature>
<gene>
    <name evidence="2" type="ORF">CTEN210_13043</name>
</gene>
<dbReference type="EMBL" id="BLLK01000052">
    <property type="protein sequence ID" value="GFH56567.1"/>
    <property type="molecule type" value="Genomic_DNA"/>
</dbReference>
<evidence type="ECO:0000313" key="2">
    <source>
        <dbReference type="EMBL" id="GFH56567.1"/>
    </source>
</evidence>
<dbReference type="PANTHER" id="PTHR31042">
    <property type="entry name" value="CORE-2/I-BRANCHING BETA-1,6-N-ACETYLGLUCOSAMINYLTRANSFERASE FAMILY PROTEIN-RELATED"/>
    <property type="match status" value="1"/>
</dbReference>
<dbReference type="InterPro" id="IPR044174">
    <property type="entry name" value="BC10-like"/>
</dbReference>
<name>A0AAD3HAE8_9STRA</name>